<name>A0A448XDV9_9PLAT</name>
<sequence>MNRQTRVKHGCFGLTGRCVKKDFAIVTTTRRQLPHLLVAGADQIKLVFESDHDFVTSFGRNFQFSGSTCNVGTSAVKTTPPRPCKSLTSQHASVRQQRIPAIATEEAPS</sequence>
<feature type="region of interest" description="Disordered" evidence="1">
    <location>
        <begin position="80"/>
        <end position="109"/>
    </location>
</feature>
<evidence type="ECO:0000313" key="3">
    <source>
        <dbReference type="Proteomes" id="UP000784294"/>
    </source>
</evidence>
<reference evidence="2" key="1">
    <citation type="submission" date="2018-11" db="EMBL/GenBank/DDBJ databases">
        <authorList>
            <consortium name="Pathogen Informatics"/>
        </authorList>
    </citation>
    <scope>NUCLEOTIDE SEQUENCE</scope>
</reference>
<gene>
    <name evidence="2" type="ORF">PXEA_LOCUS27946</name>
</gene>
<keyword evidence="3" id="KW-1185">Reference proteome</keyword>
<protein>
    <submittedName>
        <fullName evidence="2">Uncharacterized protein</fullName>
    </submittedName>
</protein>
<evidence type="ECO:0000256" key="1">
    <source>
        <dbReference type="SAM" id="MobiDB-lite"/>
    </source>
</evidence>
<accession>A0A448XDV9</accession>
<dbReference type="EMBL" id="CAAALY010247803">
    <property type="protein sequence ID" value="VEL34506.1"/>
    <property type="molecule type" value="Genomic_DNA"/>
</dbReference>
<proteinExistence type="predicted"/>
<dbReference type="Proteomes" id="UP000784294">
    <property type="component" value="Unassembled WGS sequence"/>
</dbReference>
<dbReference type="AlphaFoldDB" id="A0A448XDV9"/>
<comment type="caution">
    <text evidence="2">The sequence shown here is derived from an EMBL/GenBank/DDBJ whole genome shotgun (WGS) entry which is preliminary data.</text>
</comment>
<feature type="compositionally biased region" description="Polar residues" evidence="1">
    <location>
        <begin position="86"/>
        <end position="96"/>
    </location>
</feature>
<evidence type="ECO:0000313" key="2">
    <source>
        <dbReference type="EMBL" id="VEL34506.1"/>
    </source>
</evidence>
<organism evidence="2 3">
    <name type="scientific">Protopolystoma xenopodis</name>
    <dbReference type="NCBI Taxonomy" id="117903"/>
    <lineage>
        <taxon>Eukaryota</taxon>
        <taxon>Metazoa</taxon>
        <taxon>Spiralia</taxon>
        <taxon>Lophotrochozoa</taxon>
        <taxon>Platyhelminthes</taxon>
        <taxon>Monogenea</taxon>
        <taxon>Polyopisthocotylea</taxon>
        <taxon>Polystomatidea</taxon>
        <taxon>Polystomatidae</taxon>
        <taxon>Protopolystoma</taxon>
    </lineage>
</organism>